<proteinExistence type="predicted"/>
<dbReference type="EMBL" id="JAMQBK010000021">
    <property type="protein sequence ID" value="MCM2370357.1"/>
    <property type="molecule type" value="Genomic_DNA"/>
</dbReference>
<keyword evidence="3" id="KW-0326">Glycosidase</keyword>
<sequence length="238" mass="24840">MNTLLLVPTAMERDRLLAAIKKSGGPSGGLPETTNVELCGFGVAAAAAMTMRHLLVHQPDRVILAGIAGALAPNSGTPSVCQIGAAYWFSEVICDGIGVGEMTSFRSAGVLGWPHVQPEDGTDPIGDHIRLCVPGVGRDRQDELCLVTGCAGAADDAMAKSRLVRTRATLRTENEASCAVVAAEDMEGFAVALACRVAGVPVSILRGISNRAGDRDHANWQIAPAMDAVAKKLAEQWV</sequence>
<name>A0ABT0U0G9_9BACT</name>
<evidence type="ECO:0000313" key="4">
    <source>
        <dbReference type="Proteomes" id="UP001202961"/>
    </source>
</evidence>
<evidence type="ECO:0000313" key="3">
    <source>
        <dbReference type="EMBL" id="MCM2370357.1"/>
    </source>
</evidence>
<gene>
    <name evidence="3" type="primary">mqnB</name>
    <name evidence="3" type="ORF">NB063_06930</name>
</gene>
<dbReference type="Gene3D" id="3.40.50.1580">
    <property type="entry name" value="Nucleoside phosphorylase domain"/>
    <property type="match status" value="1"/>
</dbReference>
<reference evidence="3 4" key="1">
    <citation type="journal article" date="2022" name="Syst. Appl. Microbiol.">
        <title>Rhodopirellula aestuarii sp. nov., a novel member of the genus Rhodopirellula isolated from brackish sediments collected in the Tagus River estuary, Portugal.</title>
        <authorList>
            <person name="Vitorino I.R."/>
            <person name="Klimek D."/>
            <person name="Calusinska M."/>
            <person name="Lobo-da-Cunha A."/>
            <person name="Vasconcelos V."/>
            <person name="Lage O.M."/>
        </authorList>
    </citation>
    <scope>NUCLEOTIDE SEQUENCE [LARGE SCALE GENOMIC DNA]</scope>
    <source>
        <strain evidence="3 4">ICT_H3.1</strain>
    </source>
</reference>
<dbReference type="PANTHER" id="PTHR46832:SF2">
    <property type="entry name" value="FUTALOSINE HYDROLASE"/>
    <property type="match status" value="1"/>
</dbReference>
<dbReference type="InterPro" id="IPR035994">
    <property type="entry name" value="Nucleoside_phosphorylase_sf"/>
</dbReference>
<protein>
    <recommendedName>
        <fullName evidence="1">Futalosine hydrolase</fullName>
        <ecNumber evidence="1">3.2.2.26</ecNumber>
    </recommendedName>
</protein>
<organism evidence="3 4">
    <name type="scientific">Aporhodopirellula aestuarii</name>
    <dbReference type="NCBI Taxonomy" id="2950107"/>
    <lineage>
        <taxon>Bacteria</taxon>
        <taxon>Pseudomonadati</taxon>
        <taxon>Planctomycetota</taxon>
        <taxon>Planctomycetia</taxon>
        <taxon>Pirellulales</taxon>
        <taxon>Pirellulaceae</taxon>
        <taxon>Aporhodopirellula</taxon>
    </lineage>
</organism>
<evidence type="ECO:0000259" key="2">
    <source>
        <dbReference type="Pfam" id="PF01048"/>
    </source>
</evidence>
<dbReference type="GO" id="GO:0016798">
    <property type="term" value="F:hydrolase activity, acting on glycosyl bonds"/>
    <property type="evidence" value="ECO:0007669"/>
    <property type="project" value="UniProtKB-KW"/>
</dbReference>
<dbReference type="InterPro" id="IPR019963">
    <property type="entry name" value="FL_hydrolase_MqnB"/>
</dbReference>
<feature type="domain" description="Nucleoside phosphorylase" evidence="2">
    <location>
        <begin position="174"/>
        <end position="228"/>
    </location>
</feature>
<accession>A0ABT0U0G9</accession>
<dbReference type="EC" id="3.2.2.26" evidence="1"/>
<dbReference type="NCBIfam" id="TIGR03664">
    <property type="entry name" value="fut_nucase"/>
    <property type="match status" value="1"/>
</dbReference>
<dbReference type="RefSeq" id="WP_250928026.1">
    <property type="nucleotide sequence ID" value="NZ_JAMQBK010000021.1"/>
</dbReference>
<evidence type="ECO:0000256" key="1">
    <source>
        <dbReference type="NCBIfam" id="TIGR03664"/>
    </source>
</evidence>
<dbReference type="SUPFAM" id="SSF53167">
    <property type="entry name" value="Purine and uridine phosphorylases"/>
    <property type="match status" value="1"/>
</dbReference>
<keyword evidence="3" id="KW-0378">Hydrolase</keyword>
<dbReference type="Proteomes" id="UP001202961">
    <property type="component" value="Unassembled WGS sequence"/>
</dbReference>
<dbReference type="PANTHER" id="PTHR46832">
    <property type="entry name" value="5'-METHYLTHIOADENOSINE/S-ADENOSYLHOMOCYSTEINE NUCLEOSIDASE"/>
    <property type="match status" value="1"/>
</dbReference>
<keyword evidence="4" id="KW-1185">Reference proteome</keyword>
<comment type="caution">
    <text evidence="3">The sequence shown here is derived from an EMBL/GenBank/DDBJ whole genome shotgun (WGS) entry which is preliminary data.</text>
</comment>
<dbReference type="Pfam" id="PF01048">
    <property type="entry name" value="PNP_UDP_1"/>
    <property type="match status" value="1"/>
</dbReference>
<dbReference type="InterPro" id="IPR000845">
    <property type="entry name" value="Nucleoside_phosphorylase_d"/>
</dbReference>